<dbReference type="InterPro" id="IPR025476">
    <property type="entry name" value="Helitron_helicase-like"/>
</dbReference>
<dbReference type="Proteomes" id="UP000035680">
    <property type="component" value="Unassembled WGS sequence"/>
</dbReference>
<protein>
    <submittedName>
        <fullName evidence="3">Helitron_like_N domain-containing protein</fullName>
    </submittedName>
</protein>
<evidence type="ECO:0000313" key="3">
    <source>
        <dbReference type="WBParaSite" id="SVE_1921300.1"/>
    </source>
</evidence>
<evidence type="ECO:0000259" key="1">
    <source>
        <dbReference type="Pfam" id="PF14214"/>
    </source>
</evidence>
<name>A0A0K0G3B2_STRVS</name>
<dbReference type="STRING" id="75913.A0A0K0G3B2"/>
<dbReference type="WBParaSite" id="SVE_1921300.1">
    <property type="protein sequence ID" value="SVE_1921300.1"/>
    <property type="gene ID" value="SVE_1921300"/>
</dbReference>
<dbReference type="Pfam" id="PF14214">
    <property type="entry name" value="Helitron_like_N"/>
    <property type="match status" value="1"/>
</dbReference>
<reference evidence="2" key="1">
    <citation type="submission" date="2014-07" db="EMBL/GenBank/DDBJ databases">
        <authorList>
            <person name="Martin A.A"/>
            <person name="De Silva N."/>
        </authorList>
    </citation>
    <scope>NUCLEOTIDE SEQUENCE</scope>
</reference>
<reference evidence="3" key="2">
    <citation type="submission" date="2015-08" db="UniProtKB">
        <authorList>
            <consortium name="WormBaseParasite"/>
        </authorList>
    </citation>
    <scope>IDENTIFICATION</scope>
</reference>
<organism evidence="2 3">
    <name type="scientific">Strongyloides venezuelensis</name>
    <name type="common">Threadworm</name>
    <dbReference type="NCBI Taxonomy" id="75913"/>
    <lineage>
        <taxon>Eukaryota</taxon>
        <taxon>Metazoa</taxon>
        <taxon>Ecdysozoa</taxon>
        <taxon>Nematoda</taxon>
        <taxon>Chromadorea</taxon>
        <taxon>Rhabditida</taxon>
        <taxon>Tylenchina</taxon>
        <taxon>Panagrolaimomorpha</taxon>
        <taxon>Strongyloidoidea</taxon>
        <taxon>Strongyloididae</taxon>
        <taxon>Strongyloides</taxon>
    </lineage>
</organism>
<feature type="domain" description="Helitron helicase-like" evidence="1">
    <location>
        <begin position="14"/>
        <end position="70"/>
    </location>
</feature>
<proteinExistence type="predicted"/>
<keyword evidence="2" id="KW-1185">Reference proteome</keyword>
<sequence>MLLHTDQNTSFNLKKNIEDDPFVLNIIFEKRLDIIMKHLKSTQSVLEKVIFHYYKIEYQQRGTLHVYMLLSTDKGILLDYSDKNTVEKFIDKYITTSLYNSLNDTTFKEKVLNEQKHTCKLHYCKRRKLIRGQNPSTKNIECITTTCRFGYPKKSSYKTQIFKLNDNVKGGSENRTKNLYEDKKTNNIIAALNMYDNYYFQRPPLFKNACLFSFFATLPPRQVTNTCKLKTNDNFDVNVFLLSYEDLHSKLKEKYFSGYSTDRYGNICNFVTKDWNKRDLSSLCFECHRDLSIPVGTAVEE</sequence>
<evidence type="ECO:0000313" key="2">
    <source>
        <dbReference type="Proteomes" id="UP000035680"/>
    </source>
</evidence>
<dbReference type="AlphaFoldDB" id="A0A0K0G3B2"/>
<accession>A0A0K0G3B2</accession>